<sequence>MPAKGGRVAYPSKRSKSTREWRRWCGSSTL</sequence>
<evidence type="ECO:0000313" key="1">
    <source>
        <dbReference type="EMBL" id="JAH75776.1"/>
    </source>
</evidence>
<protein>
    <submittedName>
        <fullName evidence="1">Uncharacterized protein</fullName>
    </submittedName>
</protein>
<reference evidence="1" key="1">
    <citation type="submission" date="2014-11" db="EMBL/GenBank/DDBJ databases">
        <authorList>
            <person name="Amaro Gonzalez C."/>
        </authorList>
    </citation>
    <scope>NUCLEOTIDE SEQUENCE</scope>
</reference>
<organism evidence="1">
    <name type="scientific">Anguilla anguilla</name>
    <name type="common">European freshwater eel</name>
    <name type="synonym">Muraena anguilla</name>
    <dbReference type="NCBI Taxonomy" id="7936"/>
    <lineage>
        <taxon>Eukaryota</taxon>
        <taxon>Metazoa</taxon>
        <taxon>Chordata</taxon>
        <taxon>Craniata</taxon>
        <taxon>Vertebrata</taxon>
        <taxon>Euteleostomi</taxon>
        <taxon>Actinopterygii</taxon>
        <taxon>Neopterygii</taxon>
        <taxon>Teleostei</taxon>
        <taxon>Anguilliformes</taxon>
        <taxon>Anguillidae</taxon>
        <taxon>Anguilla</taxon>
    </lineage>
</organism>
<name>A0A0E9VCP8_ANGAN</name>
<dbReference type="EMBL" id="GBXM01032801">
    <property type="protein sequence ID" value="JAH75776.1"/>
    <property type="molecule type" value="Transcribed_RNA"/>
</dbReference>
<dbReference type="AlphaFoldDB" id="A0A0E9VCP8"/>
<reference evidence="1" key="2">
    <citation type="journal article" date="2015" name="Fish Shellfish Immunol.">
        <title>Early steps in the European eel (Anguilla anguilla)-Vibrio vulnificus interaction in the gills: Role of the RtxA13 toxin.</title>
        <authorList>
            <person name="Callol A."/>
            <person name="Pajuelo D."/>
            <person name="Ebbesson L."/>
            <person name="Teles M."/>
            <person name="MacKenzie S."/>
            <person name="Amaro C."/>
        </authorList>
    </citation>
    <scope>NUCLEOTIDE SEQUENCE</scope>
</reference>
<accession>A0A0E9VCP8</accession>
<proteinExistence type="predicted"/>